<dbReference type="Proteomes" id="UP000075714">
    <property type="component" value="Unassembled WGS sequence"/>
</dbReference>
<organism evidence="2 3">
    <name type="scientific">Gonium pectorale</name>
    <name type="common">Green alga</name>
    <dbReference type="NCBI Taxonomy" id="33097"/>
    <lineage>
        <taxon>Eukaryota</taxon>
        <taxon>Viridiplantae</taxon>
        <taxon>Chlorophyta</taxon>
        <taxon>core chlorophytes</taxon>
        <taxon>Chlorophyceae</taxon>
        <taxon>CS clade</taxon>
        <taxon>Chlamydomonadales</taxon>
        <taxon>Volvocaceae</taxon>
        <taxon>Gonium</taxon>
    </lineage>
</organism>
<dbReference type="EMBL" id="LSYV01001464">
    <property type="protein sequence ID" value="KXZ40895.1"/>
    <property type="molecule type" value="Genomic_DNA"/>
</dbReference>
<comment type="caution">
    <text evidence="2">The sequence shown here is derived from an EMBL/GenBank/DDBJ whole genome shotgun (WGS) entry which is preliminary data.</text>
</comment>
<dbReference type="OrthoDB" id="556647at2759"/>
<evidence type="ECO:0000313" key="2">
    <source>
        <dbReference type="EMBL" id="KXZ40895.1"/>
    </source>
</evidence>
<feature type="region of interest" description="Disordered" evidence="1">
    <location>
        <begin position="137"/>
        <end position="156"/>
    </location>
</feature>
<gene>
    <name evidence="2" type="ORF">GPECTOR_1471g653</name>
</gene>
<name>A0A150FUP2_GONPE</name>
<protein>
    <submittedName>
        <fullName evidence="2">Uncharacterized protein</fullName>
    </submittedName>
</protein>
<evidence type="ECO:0000313" key="3">
    <source>
        <dbReference type="Proteomes" id="UP000075714"/>
    </source>
</evidence>
<keyword evidence="3" id="KW-1185">Reference proteome</keyword>
<evidence type="ECO:0000256" key="1">
    <source>
        <dbReference type="SAM" id="MobiDB-lite"/>
    </source>
</evidence>
<dbReference type="AlphaFoldDB" id="A0A150FUP2"/>
<sequence>MDNAALLLGDQPEAWAHHPVNGNGQHHGRVRLWNALRLTFLFALWSARQDAEEQARTSQSVVRYTVKELQRLMWAQYRTSALPDDVINALPPHLLSADLKPPLLQDFQATWAHNDALCTVEAMPGGGTTLRVWLTTSHPVPAPGDEEDHEGAADNA</sequence>
<accession>A0A150FUP2</accession>
<proteinExistence type="predicted"/>
<reference evidence="3" key="1">
    <citation type="journal article" date="2016" name="Nat. Commun.">
        <title>The Gonium pectorale genome demonstrates co-option of cell cycle regulation during the evolution of multicellularity.</title>
        <authorList>
            <person name="Hanschen E.R."/>
            <person name="Marriage T.N."/>
            <person name="Ferris P.J."/>
            <person name="Hamaji T."/>
            <person name="Toyoda A."/>
            <person name="Fujiyama A."/>
            <person name="Neme R."/>
            <person name="Noguchi H."/>
            <person name="Minakuchi Y."/>
            <person name="Suzuki M."/>
            <person name="Kawai-Toyooka H."/>
            <person name="Smith D.R."/>
            <person name="Sparks H."/>
            <person name="Anderson J."/>
            <person name="Bakaric R."/>
            <person name="Luria V."/>
            <person name="Karger A."/>
            <person name="Kirschner M.W."/>
            <person name="Durand P.M."/>
            <person name="Michod R.E."/>
            <person name="Nozaki H."/>
            <person name="Olson B.J."/>
        </authorList>
    </citation>
    <scope>NUCLEOTIDE SEQUENCE [LARGE SCALE GENOMIC DNA]</scope>
    <source>
        <strain evidence="3">NIES-2863</strain>
    </source>
</reference>